<sequence length="101" mass="11252">MPWWIWLCLALFMIVMIVAGAAYAVLHGIRGVRRVGETGARISGILATMSDADAAPAPTPGFTRPLTSVADAYTDTQQVKASRDQEKRERHARVWSRWNRV</sequence>
<dbReference type="OrthoDB" id="3243284at2"/>
<protein>
    <submittedName>
        <fullName evidence="1">Uncharacterized protein</fullName>
    </submittedName>
</protein>
<evidence type="ECO:0000313" key="2">
    <source>
        <dbReference type="Proteomes" id="UP000287470"/>
    </source>
</evidence>
<keyword evidence="2" id="KW-1185">Reference proteome</keyword>
<dbReference type="EMBL" id="QXGK01000011">
    <property type="protein sequence ID" value="RSX56218.1"/>
    <property type="molecule type" value="Genomic_DNA"/>
</dbReference>
<organism evidence="1 2">
    <name type="scientific">Bifidobacterium samirii</name>
    <dbReference type="NCBI Taxonomy" id="2306974"/>
    <lineage>
        <taxon>Bacteria</taxon>
        <taxon>Bacillati</taxon>
        <taxon>Actinomycetota</taxon>
        <taxon>Actinomycetes</taxon>
        <taxon>Bifidobacteriales</taxon>
        <taxon>Bifidobacteriaceae</taxon>
        <taxon>Bifidobacterium</taxon>
    </lineage>
</organism>
<gene>
    <name evidence="1" type="ORF">D2E24_1207</name>
</gene>
<proteinExistence type="predicted"/>
<name>A0A430FTR0_9BIFI</name>
<dbReference type="Proteomes" id="UP000287470">
    <property type="component" value="Unassembled WGS sequence"/>
</dbReference>
<dbReference type="AlphaFoldDB" id="A0A430FTR0"/>
<comment type="caution">
    <text evidence="1">The sequence shown here is derived from an EMBL/GenBank/DDBJ whole genome shotgun (WGS) entry which is preliminary data.</text>
</comment>
<reference evidence="1 2" key="1">
    <citation type="submission" date="2018-09" db="EMBL/GenBank/DDBJ databases">
        <title>Characterization of the phylogenetic diversity of five novel species belonging to the genus Bifidobacterium.</title>
        <authorList>
            <person name="Lugli G.A."/>
            <person name="Duranti S."/>
            <person name="Milani C."/>
        </authorList>
    </citation>
    <scope>NUCLEOTIDE SEQUENCE [LARGE SCALE GENOMIC DNA]</scope>
    <source>
        <strain evidence="1 2">2033B</strain>
    </source>
</reference>
<accession>A0A430FTR0</accession>
<evidence type="ECO:0000313" key="1">
    <source>
        <dbReference type="EMBL" id="RSX56218.1"/>
    </source>
</evidence>
<dbReference type="RefSeq" id="WP_125968465.1">
    <property type="nucleotide sequence ID" value="NZ_QXGK01000011.1"/>
</dbReference>